<dbReference type="InterPro" id="IPR017871">
    <property type="entry name" value="ABC_transporter-like_CS"/>
</dbReference>
<dbReference type="PANTHER" id="PTHR43335:SF4">
    <property type="entry name" value="ABC TRANSPORTER, ATP-BINDING PROTEIN"/>
    <property type="match status" value="1"/>
</dbReference>
<dbReference type="InterPro" id="IPR027417">
    <property type="entry name" value="P-loop_NTPase"/>
</dbReference>
<name>A0A1G7CJY4_9NOCA</name>
<evidence type="ECO:0000313" key="7">
    <source>
        <dbReference type="Proteomes" id="UP000199417"/>
    </source>
</evidence>
<evidence type="ECO:0000259" key="5">
    <source>
        <dbReference type="PROSITE" id="PS50893"/>
    </source>
</evidence>
<dbReference type="PROSITE" id="PS00211">
    <property type="entry name" value="ABC_TRANSPORTER_1"/>
    <property type="match status" value="1"/>
</dbReference>
<keyword evidence="4 6" id="KW-0067">ATP-binding</keyword>
<dbReference type="SUPFAM" id="SSF52540">
    <property type="entry name" value="P-loop containing nucleoside triphosphate hydrolases"/>
    <property type="match status" value="1"/>
</dbReference>
<organism evidence="6 7">
    <name type="scientific">Rhodococcus tukisamuensis</name>
    <dbReference type="NCBI Taxonomy" id="168276"/>
    <lineage>
        <taxon>Bacteria</taxon>
        <taxon>Bacillati</taxon>
        <taxon>Actinomycetota</taxon>
        <taxon>Actinomycetes</taxon>
        <taxon>Mycobacteriales</taxon>
        <taxon>Nocardiaceae</taxon>
        <taxon>Rhodococcus</taxon>
    </lineage>
</organism>
<keyword evidence="7" id="KW-1185">Reference proteome</keyword>
<dbReference type="Gene3D" id="3.40.50.300">
    <property type="entry name" value="P-loop containing nucleotide triphosphate hydrolases"/>
    <property type="match status" value="1"/>
</dbReference>
<evidence type="ECO:0000256" key="2">
    <source>
        <dbReference type="ARBA" id="ARBA00022448"/>
    </source>
</evidence>
<dbReference type="PANTHER" id="PTHR43335">
    <property type="entry name" value="ABC TRANSPORTER, ATP-BINDING PROTEIN"/>
    <property type="match status" value="1"/>
</dbReference>
<dbReference type="STRING" id="168276.SAMN05444580_11647"/>
<gene>
    <name evidence="6" type="ORF">SAMN05444580_11647</name>
</gene>
<proteinExistence type="inferred from homology"/>
<dbReference type="GO" id="GO:0005524">
    <property type="term" value="F:ATP binding"/>
    <property type="evidence" value="ECO:0007669"/>
    <property type="project" value="UniProtKB-KW"/>
</dbReference>
<sequence>MSAGETTGPAHARPALEAVGLSKQFGAVRAVSELSFTVPTGSITGFVGPHGSGKTTTLRMLLGLITPTTGSAVVTGLPFAALAQPARTVGVVLDSLGVHPNRTALGHLLVYAAAVGVPDDRAPQVLGMVGLEQVGRQRAGTFSLGMRQRLALATAMLGNPQILVLDEPANGLGPEGIAWLRDFLRAFARSGRTVLVSSHLLREVEQTVDRLVIVDRGSLVFEGGIDDLRRSHTGRVLVASSDAARLALALGAEGITDAQVLPDGRLAVGGTLEAEVAEIAGAAGVRIFGSVTEHVDLEQVFASMTSGQYAAQHYGPPAPQLQHATDPYGGPR</sequence>
<evidence type="ECO:0000256" key="4">
    <source>
        <dbReference type="ARBA" id="ARBA00022840"/>
    </source>
</evidence>
<comment type="similarity">
    <text evidence="1">Belongs to the ABC transporter superfamily.</text>
</comment>
<dbReference type="GO" id="GO:0016887">
    <property type="term" value="F:ATP hydrolysis activity"/>
    <property type="evidence" value="ECO:0007669"/>
    <property type="project" value="InterPro"/>
</dbReference>
<dbReference type="SMART" id="SM00382">
    <property type="entry name" value="AAA"/>
    <property type="match status" value="1"/>
</dbReference>
<dbReference type="AlphaFoldDB" id="A0A1G7CJY4"/>
<keyword evidence="2" id="KW-0813">Transport</keyword>
<keyword evidence="3" id="KW-0547">Nucleotide-binding</keyword>
<accession>A0A1G7CJY4</accession>
<feature type="domain" description="ABC transporter" evidence="5">
    <location>
        <begin position="16"/>
        <end position="241"/>
    </location>
</feature>
<dbReference type="RefSeq" id="WP_072846010.1">
    <property type="nucleotide sequence ID" value="NZ_FNAB01000016.1"/>
</dbReference>
<evidence type="ECO:0000256" key="1">
    <source>
        <dbReference type="ARBA" id="ARBA00005417"/>
    </source>
</evidence>
<dbReference type="InterPro" id="IPR003593">
    <property type="entry name" value="AAA+_ATPase"/>
</dbReference>
<dbReference type="Pfam" id="PF00005">
    <property type="entry name" value="ABC_tran"/>
    <property type="match status" value="1"/>
</dbReference>
<evidence type="ECO:0000256" key="3">
    <source>
        <dbReference type="ARBA" id="ARBA00022741"/>
    </source>
</evidence>
<evidence type="ECO:0000313" key="6">
    <source>
        <dbReference type="EMBL" id="SDE39551.1"/>
    </source>
</evidence>
<dbReference type="EMBL" id="FNAB01000016">
    <property type="protein sequence ID" value="SDE39551.1"/>
    <property type="molecule type" value="Genomic_DNA"/>
</dbReference>
<dbReference type="PROSITE" id="PS50893">
    <property type="entry name" value="ABC_TRANSPORTER_2"/>
    <property type="match status" value="1"/>
</dbReference>
<dbReference type="Proteomes" id="UP000199417">
    <property type="component" value="Unassembled WGS sequence"/>
</dbReference>
<dbReference type="InterPro" id="IPR003439">
    <property type="entry name" value="ABC_transporter-like_ATP-bd"/>
</dbReference>
<protein>
    <submittedName>
        <fullName evidence="6">ABC-2 type transport system ATP-binding protein</fullName>
    </submittedName>
</protein>
<reference evidence="6 7" key="1">
    <citation type="submission" date="2016-10" db="EMBL/GenBank/DDBJ databases">
        <authorList>
            <person name="de Groot N.N."/>
        </authorList>
    </citation>
    <scope>NUCLEOTIDE SEQUENCE [LARGE SCALE GENOMIC DNA]</scope>
    <source>
        <strain evidence="6 7">JCM 11308</strain>
    </source>
</reference>